<evidence type="ECO:0000256" key="1">
    <source>
        <dbReference type="ARBA" id="ARBA00004141"/>
    </source>
</evidence>
<keyword evidence="7 18" id="KW-0812">Transmembrane</keyword>
<name>A0A7J6M6I0_PEROL</name>
<feature type="transmembrane region" description="Helical" evidence="18">
    <location>
        <begin position="552"/>
        <end position="570"/>
    </location>
</feature>
<feature type="transmembrane region" description="Helical" evidence="18">
    <location>
        <begin position="241"/>
        <end position="258"/>
    </location>
</feature>
<feature type="transmembrane region" description="Helical" evidence="18">
    <location>
        <begin position="514"/>
        <end position="532"/>
    </location>
</feature>
<feature type="transmembrane region" description="Helical" evidence="18">
    <location>
        <begin position="106"/>
        <end position="125"/>
    </location>
</feature>
<evidence type="ECO:0000256" key="9">
    <source>
        <dbReference type="ARBA" id="ARBA00022837"/>
    </source>
</evidence>
<dbReference type="OrthoDB" id="2127281at2759"/>
<reference evidence="20 21" key="1">
    <citation type="submission" date="2020-04" db="EMBL/GenBank/DDBJ databases">
        <title>Perkinsus olseni comparative genomics.</title>
        <authorList>
            <person name="Bogema D.R."/>
        </authorList>
    </citation>
    <scope>NUCLEOTIDE SEQUENCE [LARGE SCALE GENOMIC DNA]</scope>
    <source>
        <strain evidence="20">ATCC PRA-179</strain>
    </source>
</reference>
<dbReference type="GO" id="GO:0005886">
    <property type="term" value="C:plasma membrane"/>
    <property type="evidence" value="ECO:0007669"/>
    <property type="project" value="TreeGrafter"/>
</dbReference>
<keyword evidence="12 18" id="KW-1133">Transmembrane helix</keyword>
<evidence type="ECO:0000256" key="7">
    <source>
        <dbReference type="ARBA" id="ARBA00022692"/>
    </source>
</evidence>
<dbReference type="Proteomes" id="UP000570595">
    <property type="component" value="Unassembled WGS sequence"/>
</dbReference>
<dbReference type="Pfam" id="PF01699">
    <property type="entry name" value="Na_Ca_ex"/>
    <property type="match status" value="2"/>
</dbReference>
<keyword evidence="13" id="KW-0915">Sodium</keyword>
<evidence type="ECO:0000313" key="20">
    <source>
        <dbReference type="EMBL" id="KAF4667162.1"/>
    </source>
</evidence>
<keyword evidence="3" id="KW-0813">Transport</keyword>
<keyword evidence="8" id="KW-0732">Signal</keyword>
<sequence length="602" mass="64825">MVRSSEIFILICLLGFRQAYRCSHFNFMFFGVLRLCHLSTITTFAACFGAPLVIAEPPIFDDYSSSGVVVRRLSGVEDEASILAAIFGDCSCTSIMDCDTDSPGTSVLVAPLDLIVSLILMLYAFKALGSMCDDYFVIALEAISEALDLSPDVAGATFMAAGSSAPELFTSIVATFLIVNEGGVGTIIGSAIFNILVIIGATCLFAGQTLKICWYPLTRDTLFYIVAILEMSLVLWDEEVVLWEAVLMVVSYVVYCIFMKFNETIAAKVGARGADGQVTAFDAGECAGDQERVDDGAKESAEAVPADGGTGGPDSPPLAELPNLATEEGGQRSRQNSVDSNGSQRRQSHCGSVNHPGSRRVSYHYGVNKFHAKSRTSMDFHLHQLYAPSKQASAGNLPIVSGEGGDTSGKAENDDEEEELKGWRKWVRDPLLILWEYTMPGPSHYWILFGLSILWIGALTYLMVDACNRMGCLLDLPALVMGLIFLAAGTSVPDALGSIAVARQGEGDMAVSNAIGSNVFDIMLGLGVPWTLKLAMGKDILFHNAKDTLPQYILILSVVLLLFLGTVKLNKWMLNKQMGASLLAIYGAYVIYALIRGSSDDA</sequence>
<dbReference type="PANTHER" id="PTHR10846">
    <property type="entry name" value="SODIUM/POTASSIUM/CALCIUM EXCHANGER"/>
    <property type="match status" value="1"/>
</dbReference>
<evidence type="ECO:0000256" key="5">
    <source>
        <dbReference type="ARBA" id="ARBA00022538"/>
    </source>
</evidence>
<evidence type="ECO:0000256" key="13">
    <source>
        <dbReference type="ARBA" id="ARBA00023053"/>
    </source>
</evidence>
<feature type="compositionally biased region" description="Basic and acidic residues" evidence="17">
    <location>
        <begin position="291"/>
        <end position="301"/>
    </location>
</feature>
<keyword evidence="4" id="KW-0050">Antiport</keyword>
<evidence type="ECO:0000259" key="19">
    <source>
        <dbReference type="Pfam" id="PF01699"/>
    </source>
</evidence>
<evidence type="ECO:0000256" key="6">
    <source>
        <dbReference type="ARBA" id="ARBA00022568"/>
    </source>
</evidence>
<feature type="transmembrane region" description="Helical" evidence="18">
    <location>
        <begin position="184"/>
        <end position="205"/>
    </location>
</feature>
<feature type="transmembrane region" description="Helical" evidence="18">
    <location>
        <begin position="445"/>
        <end position="464"/>
    </location>
</feature>
<feature type="domain" description="Sodium/calcium exchanger membrane region" evidence="19">
    <location>
        <begin position="118"/>
        <end position="259"/>
    </location>
</feature>
<accession>A0A7J6M6I0</accession>
<comment type="similarity">
    <text evidence="2">Belongs to the Ca(2+):cation antiporter (CaCA) (TC 2.A.19) family. SLC24A subfamily.</text>
</comment>
<evidence type="ECO:0000256" key="18">
    <source>
        <dbReference type="SAM" id="Phobius"/>
    </source>
</evidence>
<dbReference type="Gene3D" id="1.20.1420.30">
    <property type="entry name" value="NCX, central ion-binding region"/>
    <property type="match status" value="2"/>
</dbReference>
<dbReference type="GO" id="GO:0015293">
    <property type="term" value="F:symporter activity"/>
    <property type="evidence" value="ECO:0007669"/>
    <property type="project" value="UniProtKB-KW"/>
</dbReference>
<dbReference type="InterPro" id="IPR044880">
    <property type="entry name" value="NCX_ion-bd_dom_sf"/>
</dbReference>
<dbReference type="FunFam" id="1.20.1420.30:FF:000009">
    <property type="entry name" value="sodium/potassium/calcium exchanger 5 isoform X2"/>
    <property type="match status" value="1"/>
</dbReference>
<keyword evidence="16" id="KW-0739">Sodium transport</keyword>
<evidence type="ECO:0000256" key="11">
    <source>
        <dbReference type="ARBA" id="ARBA00022958"/>
    </source>
</evidence>
<keyword evidence="10" id="KW-0769">Symport</keyword>
<dbReference type="EMBL" id="JABAHT010000058">
    <property type="protein sequence ID" value="KAF4667162.1"/>
    <property type="molecule type" value="Genomic_DNA"/>
</dbReference>
<keyword evidence="11" id="KW-0630">Potassium</keyword>
<evidence type="ECO:0000313" key="21">
    <source>
        <dbReference type="Proteomes" id="UP000570595"/>
    </source>
</evidence>
<comment type="subcellular location">
    <subcellularLocation>
        <location evidence="1">Membrane</location>
        <topology evidence="1">Multi-pass membrane protein</topology>
    </subcellularLocation>
</comment>
<dbReference type="InterPro" id="IPR004481">
    <property type="entry name" value="K/Na/Ca-exchanger"/>
</dbReference>
<gene>
    <name evidence="20" type="ORF">FOZ61_008623</name>
</gene>
<evidence type="ECO:0000256" key="16">
    <source>
        <dbReference type="ARBA" id="ARBA00023201"/>
    </source>
</evidence>
<feature type="region of interest" description="Disordered" evidence="17">
    <location>
        <begin position="291"/>
        <end position="360"/>
    </location>
</feature>
<evidence type="ECO:0000256" key="15">
    <source>
        <dbReference type="ARBA" id="ARBA00023136"/>
    </source>
</evidence>
<evidence type="ECO:0000256" key="3">
    <source>
        <dbReference type="ARBA" id="ARBA00022448"/>
    </source>
</evidence>
<dbReference type="AlphaFoldDB" id="A0A7J6M6I0"/>
<keyword evidence="5" id="KW-0633">Potassium transport</keyword>
<organism evidence="20 21">
    <name type="scientific">Perkinsus olseni</name>
    <name type="common">Perkinsus atlanticus</name>
    <dbReference type="NCBI Taxonomy" id="32597"/>
    <lineage>
        <taxon>Eukaryota</taxon>
        <taxon>Sar</taxon>
        <taxon>Alveolata</taxon>
        <taxon>Perkinsozoa</taxon>
        <taxon>Perkinsea</taxon>
        <taxon>Perkinsida</taxon>
        <taxon>Perkinsidae</taxon>
        <taxon>Perkinsus</taxon>
    </lineage>
</organism>
<evidence type="ECO:0000256" key="12">
    <source>
        <dbReference type="ARBA" id="ARBA00022989"/>
    </source>
</evidence>
<keyword evidence="6" id="KW-0109">Calcium transport</keyword>
<feature type="region of interest" description="Disordered" evidence="17">
    <location>
        <begin position="394"/>
        <end position="416"/>
    </location>
</feature>
<feature type="transmembrane region" description="Helical" evidence="18">
    <location>
        <begin position="476"/>
        <end position="502"/>
    </location>
</feature>
<dbReference type="GO" id="GO:0006874">
    <property type="term" value="P:intracellular calcium ion homeostasis"/>
    <property type="evidence" value="ECO:0007669"/>
    <property type="project" value="TreeGrafter"/>
</dbReference>
<evidence type="ECO:0000256" key="8">
    <source>
        <dbReference type="ARBA" id="ARBA00022729"/>
    </source>
</evidence>
<evidence type="ECO:0000256" key="17">
    <source>
        <dbReference type="SAM" id="MobiDB-lite"/>
    </source>
</evidence>
<evidence type="ECO:0000256" key="10">
    <source>
        <dbReference type="ARBA" id="ARBA00022847"/>
    </source>
</evidence>
<dbReference type="PANTHER" id="PTHR10846:SF8">
    <property type="entry name" value="INNER MEMBRANE PROTEIN YRBG"/>
    <property type="match status" value="1"/>
</dbReference>
<evidence type="ECO:0000256" key="4">
    <source>
        <dbReference type="ARBA" id="ARBA00022449"/>
    </source>
</evidence>
<keyword evidence="14" id="KW-0406">Ion transport</keyword>
<feature type="compositionally biased region" description="Polar residues" evidence="17">
    <location>
        <begin position="332"/>
        <end position="351"/>
    </location>
</feature>
<feature type="transmembrane region" description="Helical" evidence="18">
    <location>
        <begin position="577"/>
        <end position="595"/>
    </location>
</feature>
<comment type="caution">
    <text evidence="20">The sequence shown here is derived from an EMBL/GenBank/DDBJ whole genome shotgun (WGS) entry which is preliminary data.</text>
</comment>
<dbReference type="NCBIfam" id="TIGR00367">
    <property type="entry name" value="calcium/sodium antiporter"/>
    <property type="match status" value="1"/>
</dbReference>
<evidence type="ECO:0000256" key="2">
    <source>
        <dbReference type="ARBA" id="ARBA00005364"/>
    </source>
</evidence>
<dbReference type="GO" id="GO:0005262">
    <property type="term" value="F:calcium channel activity"/>
    <property type="evidence" value="ECO:0007669"/>
    <property type="project" value="TreeGrafter"/>
</dbReference>
<proteinExistence type="inferred from homology"/>
<keyword evidence="9" id="KW-0106">Calcium</keyword>
<protein>
    <recommendedName>
        <fullName evidence="19">Sodium/calcium exchanger membrane region domain-containing protein</fullName>
    </recommendedName>
</protein>
<evidence type="ECO:0000256" key="14">
    <source>
        <dbReference type="ARBA" id="ARBA00023065"/>
    </source>
</evidence>
<dbReference type="GO" id="GO:0008273">
    <property type="term" value="F:calcium, potassium:sodium antiporter activity"/>
    <property type="evidence" value="ECO:0007669"/>
    <property type="project" value="TreeGrafter"/>
</dbReference>
<dbReference type="InterPro" id="IPR004837">
    <property type="entry name" value="NaCa_Exmemb"/>
</dbReference>
<feature type="domain" description="Sodium/calcium exchanger membrane region" evidence="19">
    <location>
        <begin position="444"/>
        <end position="594"/>
    </location>
</feature>
<keyword evidence="15 18" id="KW-0472">Membrane</keyword>